<dbReference type="AlphaFoldDB" id="A0A182ETG2"/>
<evidence type="ECO:0000313" key="2">
    <source>
        <dbReference type="EMBL" id="VDM96060.1"/>
    </source>
</evidence>
<organism evidence="5">
    <name type="scientific">Onchocerca ochengi</name>
    <name type="common">Filarial nematode worm</name>
    <dbReference type="NCBI Taxonomy" id="42157"/>
    <lineage>
        <taxon>Eukaryota</taxon>
        <taxon>Metazoa</taxon>
        <taxon>Ecdysozoa</taxon>
        <taxon>Nematoda</taxon>
        <taxon>Chromadorea</taxon>
        <taxon>Rhabditida</taxon>
        <taxon>Spirurina</taxon>
        <taxon>Spiruromorpha</taxon>
        <taxon>Filarioidea</taxon>
        <taxon>Onchocercidae</taxon>
        <taxon>Onchocerca</taxon>
    </lineage>
</organism>
<proteinExistence type="predicted"/>
<dbReference type="WBParaSite" id="nOo.2.0.1.t09998-RA">
    <property type="protein sequence ID" value="nOo.2.0.1.t09998-RA"/>
    <property type="gene ID" value="nOo.2.0.1.g09998"/>
</dbReference>
<evidence type="ECO:0000313" key="4">
    <source>
        <dbReference type="WBParaSite" id="nOo.2.0.1.t09998-RA"/>
    </source>
</evidence>
<dbReference type="EMBL" id="UYRW01005322">
    <property type="protein sequence ID" value="VDM93711.1"/>
    <property type="molecule type" value="Genomic_DNA"/>
</dbReference>
<reference evidence="1 3" key="2">
    <citation type="submission" date="2018-08" db="EMBL/GenBank/DDBJ databases">
        <authorList>
            <person name="Laetsch R D."/>
            <person name="Stevens L."/>
            <person name="Kumar S."/>
            <person name="Blaxter L. M."/>
        </authorList>
    </citation>
    <scope>NUCLEOTIDE SEQUENCE [LARGE SCALE GENOMIC DNA]</scope>
</reference>
<name>A0A182ETG2_ONCOC</name>
<sequence length="99" mass="11343">MLPVAPNGSPEVLYRFFSNFGVTFYPNRPSFLYRPYLFFLTFSLGFNVPQEHGVVLDADQEILKVKWCDTVSKRRQTCLSPKHPNLQETTMIEAAIATV</sequence>
<dbReference type="Proteomes" id="UP000271087">
    <property type="component" value="Unassembled WGS sequence"/>
</dbReference>
<accession>A0A182ETG2</accession>
<dbReference type="WBParaSite" id="nOo.2.0.1.t11437-RA">
    <property type="protein sequence ID" value="nOo.2.0.1.t11437-RA"/>
    <property type="gene ID" value="nOo.2.0.1.g11437"/>
</dbReference>
<gene>
    <name evidence="2" type="ORF">NOO_LOCUS11437</name>
    <name evidence="1" type="ORF">NOO_LOCUS9998</name>
</gene>
<protein>
    <submittedName>
        <fullName evidence="4 5">RRM domain-containing protein</fullName>
    </submittedName>
</protein>
<evidence type="ECO:0000313" key="1">
    <source>
        <dbReference type="EMBL" id="VDM93711.1"/>
    </source>
</evidence>
<reference evidence="4 5" key="1">
    <citation type="submission" date="2016-06" db="UniProtKB">
        <authorList>
            <consortium name="WormBaseParasite"/>
        </authorList>
    </citation>
    <scope>IDENTIFICATION</scope>
</reference>
<keyword evidence="3" id="KW-1185">Reference proteome</keyword>
<evidence type="ECO:0000313" key="3">
    <source>
        <dbReference type="Proteomes" id="UP000271087"/>
    </source>
</evidence>
<dbReference type="EMBL" id="UYRW01007961">
    <property type="protein sequence ID" value="VDM96060.1"/>
    <property type="molecule type" value="Genomic_DNA"/>
</dbReference>
<evidence type="ECO:0000313" key="5">
    <source>
        <dbReference type="WBParaSite" id="nOo.2.0.1.t11437-RA"/>
    </source>
</evidence>